<keyword evidence="6" id="KW-0548">Nucleotidyltransferase</keyword>
<dbReference type="PANTHER" id="PTHR43584">
    <property type="entry name" value="NUCLEOTIDYL TRANSFERASE"/>
    <property type="match status" value="1"/>
</dbReference>
<comment type="catalytic activity">
    <reaction evidence="14">
        <text>alpha-D-glucosamine 1-phosphate + acetyl-CoA = N-acetyl-alpha-D-glucosamine 1-phosphate + CoA + H(+)</text>
        <dbReference type="Rhea" id="RHEA:13725"/>
        <dbReference type="ChEBI" id="CHEBI:15378"/>
        <dbReference type="ChEBI" id="CHEBI:57287"/>
        <dbReference type="ChEBI" id="CHEBI:57288"/>
        <dbReference type="ChEBI" id="CHEBI:57776"/>
        <dbReference type="ChEBI" id="CHEBI:58516"/>
        <dbReference type="EC" id="2.3.1.157"/>
    </reaction>
</comment>
<dbReference type="GO" id="GO:0003977">
    <property type="term" value="F:UDP-N-acetylglucosamine diphosphorylase activity"/>
    <property type="evidence" value="ECO:0007669"/>
    <property type="project" value="UniProtKB-EC"/>
</dbReference>
<keyword evidence="11" id="KW-0511">Multifunctional enzyme</keyword>
<dbReference type="SUPFAM" id="SSF51161">
    <property type="entry name" value="Trimeric LpxA-like enzymes"/>
    <property type="match status" value="1"/>
</dbReference>
<keyword evidence="8" id="KW-0460">Magnesium</keyword>
<dbReference type="CDD" id="cd02540">
    <property type="entry name" value="GT2_GlmU_N_bac"/>
    <property type="match status" value="1"/>
</dbReference>
<evidence type="ECO:0000256" key="16">
    <source>
        <dbReference type="ARBA" id="ARBA00049628"/>
    </source>
</evidence>
<evidence type="ECO:0000313" key="19">
    <source>
        <dbReference type="Proteomes" id="UP000470875"/>
    </source>
</evidence>
<dbReference type="GO" id="GO:0009252">
    <property type="term" value="P:peptidoglycan biosynthetic process"/>
    <property type="evidence" value="ECO:0007669"/>
    <property type="project" value="UniProtKB-KW"/>
</dbReference>
<keyword evidence="10" id="KW-0573">Peptidoglycan synthesis</keyword>
<evidence type="ECO:0000256" key="14">
    <source>
        <dbReference type="ARBA" id="ARBA00048247"/>
    </source>
</evidence>
<proteinExistence type="inferred from homology"/>
<evidence type="ECO:0000256" key="5">
    <source>
        <dbReference type="ARBA" id="ARBA00022679"/>
    </source>
</evidence>
<protein>
    <submittedName>
        <fullName evidence="18">NTP transferase domain-containing protein</fullName>
    </submittedName>
</protein>
<evidence type="ECO:0000256" key="2">
    <source>
        <dbReference type="ARBA" id="ARBA00007707"/>
    </source>
</evidence>
<dbReference type="InterPro" id="IPR050065">
    <property type="entry name" value="GlmU-like"/>
</dbReference>
<comment type="similarity">
    <text evidence="2">In the C-terminal section; belongs to the transferase hexapeptide repeat family.</text>
</comment>
<dbReference type="GO" id="GO:0071555">
    <property type="term" value="P:cell wall organization"/>
    <property type="evidence" value="ECO:0007669"/>
    <property type="project" value="UniProtKB-KW"/>
</dbReference>
<dbReference type="Gene3D" id="2.160.10.10">
    <property type="entry name" value="Hexapeptide repeat proteins"/>
    <property type="match status" value="1"/>
</dbReference>
<organism evidence="18 19">
    <name type="scientific">Scrofimicrobium canadense</name>
    <dbReference type="NCBI Taxonomy" id="2652290"/>
    <lineage>
        <taxon>Bacteria</taxon>
        <taxon>Bacillati</taxon>
        <taxon>Actinomycetota</taxon>
        <taxon>Actinomycetes</taxon>
        <taxon>Actinomycetales</taxon>
        <taxon>Actinomycetaceae</taxon>
        <taxon>Scrofimicrobium</taxon>
    </lineage>
</organism>
<keyword evidence="13" id="KW-0961">Cell wall biogenesis/degradation</keyword>
<keyword evidence="12" id="KW-0012">Acyltransferase</keyword>
<evidence type="ECO:0000259" key="17">
    <source>
        <dbReference type="Pfam" id="PF12804"/>
    </source>
</evidence>
<evidence type="ECO:0000256" key="1">
    <source>
        <dbReference type="ARBA" id="ARBA00001946"/>
    </source>
</evidence>
<evidence type="ECO:0000256" key="7">
    <source>
        <dbReference type="ARBA" id="ARBA00022723"/>
    </source>
</evidence>
<comment type="similarity">
    <text evidence="3">In the N-terminal section; belongs to the N-acetylglucosamine-1-phosphate uridyltransferase family.</text>
</comment>
<accession>A0A6N7VPU6</accession>
<dbReference type="GO" id="GO:0019134">
    <property type="term" value="F:glucosamine-1-phosphate N-acetyltransferase activity"/>
    <property type="evidence" value="ECO:0007669"/>
    <property type="project" value="UniProtKB-EC"/>
</dbReference>
<keyword evidence="7" id="KW-0479">Metal-binding</keyword>
<dbReference type="SUPFAM" id="SSF53448">
    <property type="entry name" value="Nucleotide-diphospho-sugar transferases"/>
    <property type="match status" value="1"/>
</dbReference>
<evidence type="ECO:0000256" key="10">
    <source>
        <dbReference type="ARBA" id="ARBA00022984"/>
    </source>
</evidence>
<dbReference type="InterPro" id="IPR025877">
    <property type="entry name" value="MobA-like_NTP_Trfase"/>
</dbReference>
<evidence type="ECO:0000313" key="18">
    <source>
        <dbReference type="EMBL" id="MSS83747.1"/>
    </source>
</evidence>
<evidence type="ECO:0000256" key="9">
    <source>
        <dbReference type="ARBA" id="ARBA00022960"/>
    </source>
</evidence>
<keyword evidence="19" id="KW-1185">Reference proteome</keyword>
<comment type="cofactor">
    <cofactor evidence="1">
        <name>Mg(2+)</name>
        <dbReference type="ChEBI" id="CHEBI:18420"/>
    </cofactor>
</comment>
<dbReference type="AlphaFoldDB" id="A0A6N7VPU6"/>
<gene>
    <name evidence="18" type="ORF">FYJ24_03020</name>
</gene>
<evidence type="ECO:0000256" key="4">
    <source>
        <dbReference type="ARBA" id="ARBA00022490"/>
    </source>
</evidence>
<comment type="catalytic activity">
    <reaction evidence="15">
        <text>N-acetyl-alpha-D-glucosamine 1-phosphate + UTP + H(+) = UDP-N-acetyl-alpha-D-glucosamine + diphosphate</text>
        <dbReference type="Rhea" id="RHEA:13509"/>
        <dbReference type="ChEBI" id="CHEBI:15378"/>
        <dbReference type="ChEBI" id="CHEBI:33019"/>
        <dbReference type="ChEBI" id="CHEBI:46398"/>
        <dbReference type="ChEBI" id="CHEBI:57705"/>
        <dbReference type="ChEBI" id="CHEBI:57776"/>
        <dbReference type="EC" id="2.7.7.23"/>
    </reaction>
</comment>
<feature type="domain" description="MobA-like NTP transferase" evidence="17">
    <location>
        <begin position="8"/>
        <end position="149"/>
    </location>
</feature>
<sequence length="321" mass="34117">MHVSSSSVVVLAAGKGTRMKSKTPKVLHSLCGRTLLGHALHAAKGIAPEHIVAVVRHERDAVAAEAQRVIPDVIIADQDDIPGTGRAVQCALISAKENGVDLGDTVLVTSGDVPLLESATLQKVLEAHVDASAAVTAVTTIAPDPTGYGRIVRDGEAIARIVEQRDASTEERGINEINAGIYAFDREFLEEALRGLGTDNDQGEVYLTDIVEIAATAGRLAQPYVLEDTWQAEGCNDLVQLATLRRVLNTRLCEHHMRQGVSIVDPVTTSLDVDVVLEADSRIEPFTTVRGHSIVRSGATVGPYVVIEDLEVTPGSTMDAG</sequence>
<keyword evidence="9" id="KW-0133">Cell shape</keyword>
<dbReference type="GO" id="GO:0046872">
    <property type="term" value="F:metal ion binding"/>
    <property type="evidence" value="ECO:0007669"/>
    <property type="project" value="UniProtKB-KW"/>
</dbReference>
<dbReference type="Proteomes" id="UP000470875">
    <property type="component" value="Unassembled WGS sequence"/>
</dbReference>
<evidence type="ECO:0000256" key="8">
    <source>
        <dbReference type="ARBA" id="ARBA00022842"/>
    </source>
</evidence>
<keyword evidence="5 18" id="KW-0808">Transferase</keyword>
<evidence type="ECO:0000256" key="12">
    <source>
        <dbReference type="ARBA" id="ARBA00023315"/>
    </source>
</evidence>
<evidence type="ECO:0000256" key="15">
    <source>
        <dbReference type="ARBA" id="ARBA00048493"/>
    </source>
</evidence>
<dbReference type="Gene3D" id="3.90.550.10">
    <property type="entry name" value="Spore Coat Polysaccharide Biosynthesis Protein SpsA, Chain A"/>
    <property type="match status" value="1"/>
</dbReference>
<reference evidence="18 19" key="1">
    <citation type="submission" date="2019-08" db="EMBL/GenBank/DDBJ databases">
        <title>In-depth cultivation of the pig gut microbiome towards novel bacterial diversity and tailored functional studies.</title>
        <authorList>
            <person name="Wylensek D."/>
            <person name="Hitch T.C.A."/>
            <person name="Clavel T."/>
        </authorList>
    </citation>
    <scope>NUCLEOTIDE SEQUENCE [LARGE SCALE GENOMIC DNA]</scope>
    <source>
        <strain evidence="18 19">WB03_NA08</strain>
    </source>
</reference>
<comment type="caution">
    <text evidence="18">The sequence shown here is derived from an EMBL/GenBank/DDBJ whole genome shotgun (WGS) entry which is preliminary data.</text>
</comment>
<dbReference type="GO" id="GO:0008360">
    <property type="term" value="P:regulation of cell shape"/>
    <property type="evidence" value="ECO:0007669"/>
    <property type="project" value="UniProtKB-KW"/>
</dbReference>
<evidence type="ECO:0000256" key="13">
    <source>
        <dbReference type="ARBA" id="ARBA00023316"/>
    </source>
</evidence>
<dbReference type="InterPro" id="IPR011004">
    <property type="entry name" value="Trimer_LpxA-like_sf"/>
</dbReference>
<evidence type="ECO:0000256" key="6">
    <source>
        <dbReference type="ARBA" id="ARBA00022695"/>
    </source>
</evidence>
<keyword evidence="4" id="KW-0963">Cytoplasm</keyword>
<dbReference type="EMBL" id="VULO01000003">
    <property type="protein sequence ID" value="MSS83747.1"/>
    <property type="molecule type" value="Genomic_DNA"/>
</dbReference>
<dbReference type="Pfam" id="PF12804">
    <property type="entry name" value="NTP_transf_3"/>
    <property type="match status" value="1"/>
</dbReference>
<dbReference type="InterPro" id="IPR029044">
    <property type="entry name" value="Nucleotide-diphossugar_trans"/>
</dbReference>
<name>A0A6N7VPU6_9ACTO</name>
<dbReference type="PANTHER" id="PTHR43584:SF3">
    <property type="entry name" value="BIFUNCTIONAL PROTEIN GLMU"/>
    <property type="match status" value="1"/>
</dbReference>
<evidence type="ECO:0000256" key="11">
    <source>
        <dbReference type="ARBA" id="ARBA00023268"/>
    </source>
</evidence>
<evidence type="ECO:0000256" key="3">
    <source>
        <dbReference type="ARBA" id="ARBA00007947"/>
    </source>
</evidence>
<comment type="function">
    <text evidence="16">Catalyzes the last two sequential reactions in the de novo biosynthetic pathway for UDP-N-acetylglucosamine (UDP-GlcNAc). The C-terminal domain catalyzes the transfer of acetyl group from acetyl coenzyme A to glucosamine-1-phosphate (GlcN-1-P) to produce N-acetylglucosamine-1-phosphate (GlcNAc-1-P), which is converted into UDP-GlcNAc by the transfer of uridine 5-monophosphate (from uridine 5-triphosphate), a reaction catalyzed by the N-terminal domain.</text>
</comment>